<feature type="region of interest" description="Disordered" evidence="1">
    <location>
        <begin position="75"/>
        <end position="120"/>
    </location>
</feature>
<reference evidence="3 4" key="1">
    <citation type="submission" date="2016-11" db="EMBL/GenBank/DDBJ databases">
        <title>Draft Genome Sequences of Nine Cyanobacterial Strains from Diverse Habitats.</title>
        <authorList>
            <person name="Zhu T."/>
            <person name="Hou S."/>
            <person name="Lu X."/>
            <person name="Hess W.R."/>
        </authorList>
    </citation>
    <scope>NUCLEOTIDE SEQUENCE [LARGE SCALE GENOMIC DNA]</scope>
    <source>
        <strain evidence="3 4">NIES-593</strain>
    </source>
</reference>
<organism evidence="3 4">
    <name type="scientific">Hydrococcus rivularis NIES-593</name>
    <dbReference type="NCBI Taxonomy" id="1921803"/>
    <lineage>
        <taxon>Bacteria</taxon>
        <taxon>Bacillati</taxon>
        <taxon>Cyanobacteriota</taxon>
        <taxon>Cyanophyceae</taxon>
        <taxon>Pleurocapsales</taxon>
        <taxon>Hydrococcaceae</taxon>
        <taxon>Hydrococcus</taxon>
    </lineage>
</organism>
<evidence type="ECO:0000256" key="1">
    <source>
        <dbReference type="SAM" id="MobiDB-lite"/>
    </source>
</evidence>
<keyword evidence="4" id="KW-1185">Reference proteome</keyword>
<evidence type="ECO:0000256" key="2">
    <source>
        <dbReference type="SAM" id="SignalP"/>
    </source>
</evidence>
<proteinExistence type="predicted"/>
<protein>
    <submittedName>
        <fullName evidence="3">Uncharacterized protein</fullName>
    </submittedName>
</protein>
<dbReference type="EMBL" id="MRCB01000003">
    <property type="protein sequence ID" value="OKH25605.1"/>
    <property type="molecule type" value="Genomic_DNA"/>
</dbReference>
<dbReference type="AlphaFoldDB" id="A0A1U7HQ04"/>
<evidence type="ECO:0000313" key="4">
    <source>
        <dbReference type="Proteomes" id="UP000186868"/>
    </source>
</evidence>
<dbReference type="Proteomes" id="UP000186868">
    <property type="component" value="Unassembled WGS sequence"/>
</dbReference>
<keyword evidence="2" id="KW-0732">Signal</keyword>
<name>A0A1U7HQ04_9CYAN</name>
<comment type="caution">
    <text evidence="3">The sequence shown here is derived from an EMBL/GenBank/DDBJ whole genome shotgun (WGS) entry which is preliminary data.</text>
</comment>
<gene>
    <name evidence="3" type="ORF">NIES593_04540</name>
</gene>
<dbReference type="RefSeq" id="WP_073598448.1">
    <property type="nucleotide sequence ID" value="NZ_MRCB01000003.1"/>
</dbReference>
<dbReference type="STRING" id="1921803.NIES593_04540"/>
<feature type="compositionally biased region" description="Polar residues" evidence="1">
    <location>
        <begin position="75"/>
        <end position="89"/>
    </location>
</feature>
<accession>A0A1U7HQ04</accession>
<feature type="signal peptide" evidence="2">
    <location>
        <begin position="1"/>
        <end position="26"/>
    </location>
</feature>
<evidence type="ECO:0000313" key="3">
    <source>
        <dbReference type="EMBL" id="OKH25605.1"/>
    </source>
</evidence>
<feature type="chain" id="PRO_5013092405" evidence="2">
    <location>
        <begin position="27"/>
        <end position="120"/>
    </location>
</feature>
<sequence length="120" mass="13233">MKSYNSTLKTLAITFSLCLGATVAFGQSTLAQSVNSMDNRDRDGYQSNEQNVLGGNIGSGSFNAFDLIHRANTNRGRSMGEFQQETDSGIRNAADEFKRQQNEQLQNRQPEAVTDPNPQN</sequence>
<dbReference type="OrthoDB" id="583493at2"/>